<evidence type="ECO:0000256" key="1">
    <source>
        <dbReference type="ARBA" id="ARBA00004613"/>
    </source>
</evidence>
<dbReference type="GO" id="GO:0009506">
    <property type="term" value="C:plasmodesma"/>
    <property type="evidence" value="ECO:0007669"/>
    <property type="project" value="TreeGrafter"/>
</dbReference>
<keyword evidence="5" id="KW-0732">Signal</keyword>
<dbReference type="InterPro" id="IPR008801">
    <property type="entry name" value="RALF"/>
</dbReference>
<evidence type="ECO:0000313" key="10">
    <source>
        <dbReference type="Proteomes" id="UP001345219"/>
    </source>
</evidence>
<evidence type="ECO:0000256" key="5">
    <source>
        <dbReference type="ARBA" id="ARBA00022729"/>
    </source>
</evidence>
<dbReference type="Pfam" id="PF05498">
    <property type="entry name" value="RALF"/>
    <property type="match status" value="1"/>
</dbReference>
<evidence type="ECO:0000256" key="6">
    <source>
        <dbReference type="ARBA" id="ARBA00023157"/>
    </source>
</evidence>
<dbReference type="PANTHER" id="PTHR33136">
    <property type="entry name" value="RAPID ALKALINIZATION FACTOR-LIKE"/>
    <property type="match status" value="1"/>
</dbReference>
<reference evidence="9 10" key="1">
    <citation type="journal article" date="2023" name="Hortic Res">
        <title>Pangenome of water caltrop reveals structural variations and asymmetric subgenome divergence after allopolyploidization.</title>
        <authorList>
            <person name="Zhang X."/>
            <person name="Chen Y."/>
            <person name="Wang L."/>
            <person name="Yuan Y."/>
            <person name="Fang M."/>
            <person name="Shi L."/>
            <person name="Lu R."/>
            <person name="Comes H.P."/>
            <person name="Ma Y."/>
            <person name="Chen Y."/>
            <person name="Huang G."/>
            <person name="Zhou Y."/>
            <person name="Zheng Z."/>
            <person name="Qiu Y."/>
        </authorList>
    </citation>
    <scope>NUCLEOTIDE SEQUENCE [LARGE SCALE GENOMIC DNA]</scope>
    <source>
        <tissue evidence="9">Roots</tissue>
    </source>
</reference>
<feature type="compositionally biased region" description="Basic and acidic residues" evidence="7">
    <location>
        <begin position="94"/>
        <end position="113"/>
    </location>
</feature>
<keyword evidence="10" id="KW-1185">Reference proteome</keyword>
<keyword evidence="8" id="KW-0812">Transmembrane</keyword>
<dbReference type="EMBL" id="JAXIOK010000019">
    <property type="protein sequence ID" value="KAK4748821.1"/>
    <property type="molecule type" value="Genomic_DNA"/>
</dbReference>
<evidence type="ECO:0000256" key="8">
    <source>
        <dbReference type="SAM" id="Phobius"/>
    </source>
</evidence>
<evidence type="ECO:0000313" key="9">
    <source>
        <dbReference type="EMBL" id="KAK4748821.1"/>
    </source>
</evidence>
<keyword evidence="6" id="KW-1015">Disulfide bond</keyword>
<keyword evidence="4" id="KW-0372">Hormone</keyword>
<evidence type="ECO:0000256" key="2">
    <source>
        <dbReference type="ARBA" id="ARBA00009178"/>
    </source>
</evidence>
<sequence>MTPKRRELVLNRKWRSPAHIRASSETLLTAQKSETIGWTKLPLKGYGIFDGLGARANRQDELLLFGSLGRAPARKAENRTDAAISLTPSPPGNAERERTGGEERSRTAKQRFRGERAQRRLPLMAIRSIPSTILLAICLAVAALAMLSAADAGVLPDGQLGWASAAAGSRCSGSIAECLGVDEEFEMDSESNRRILATNNYISYGALRRNTVPCSQRGASYYNCRIGAASNPYTRGCSTITRCRS</sequence>
<dbReference type="AlphaFoldDB" id="A0AAN7JE18"/>
<dbReference type="GO" id="GO:0005576">
    <property type="term" value="C:extracellular region"/>
    <property type="evidence" value="ECO:0007669"/>
    <property type="project" value="UniProtKB-SubCell"/>
</dbReference>
<comment type="caution">
    <text evidence="9">The sequence shown here is derived from an EMBL/GenBank/DDBJ whole genome shotgun (WGS) entry which is preliminary data.</text>
</comment>
<keyword evidence="8" id="KW-1133">Transmembrane helix</keyword>
<evidence type="ECO:0000256" key="7">
    <source>
        <dbReference type="SAM" id="MobiDB-lite"/>
    </source>
</evidence>
<accession>A0AAN7JE18</accession>
<evidence type="ECO:0000256" key="4">
    <source>
        <dbReference type="ARBA" id="ARBA00022702"/>
    </source>
</evidence>
<protein>
    <recommendedName>
        <fullName evidence="11">Rapid alkalinization factor-like</fullName>
    </recommendedName>
</protein>
<comment type="subcellular location">
    <subcellularLocation>
        <location evidence="1">Secreted</location>
    </subcellularLocation>
</comment>
<name>A0AAN7JE18_9MYRT</name>
<dbReference type="GO" id="GO:0040008">
    <property type="term" value="P:regulation of growth"/>
    <property type="evidence" value="ECO:0007669"/>
    <property type="project" value="UniProtKB-ARBA"/>
</dbReference>
<evidence type="ECO:0008006" key="11">
    <source>
        <dbReference type="Google" id="ProtNLM"/>
    </source>
</evidence>
<dbReference type="GO" id="GO:0005179">
    <property type="term" value="F:hormone activity"/>
    <property type="evidence" value="ECO:0007669"/>
    <property type="project" value="UniProtKB-KW"/>
</dbReference>
<keyword evidence="3" id="KW-0964">Secreted</keyword>
<feature type="region of interest" description="Disordered" evidence="7">
    <location>
        <begin position="76"/>
        <end position="113"/>
    </location>
</feature>
<comment type="similarity">
    <text evidence="2">Belongs to the plant rapid alkalinization factor (RALF) family.</text>
</comment>
<dbReference type="Proteomes" id="UP001345219">
    <property type="component" value="Chromosome 12"/>
</dbReference>
<gene>
    <name evidence="9" type="ORF">SAY87_015407</name>
</gene>
<evidence type="ECO:0000256" key="3">
    <source>
        <dbReference type="ARBA" id="ARBA00022525"/>
    </source>
</evidence>
<dbReference type="PANTHER" id="PTHR33136:SF107">
    <property type="entry name" value="RAPID ALKALINIZATION FACTOR"/>
    <property type="match status" value="1"/>
</dbReference>
<organism evidence="9 10">
    <name type="scientific">Trapa incisa</name>
    <dbReference type="NCBI Taxonomy" id="236973"/>
    <lineage>
        <taxon>Eukaryota</taxon>
        <taxon>Viridiplantae</taxon>
        <taxon>Streptophyta</taxon>
        <taxon>Embryophyta</taxon>
        <taxon>Tracheophyta</taxon>
        <taxon>Spermatophyta</taxon>
        <taxon>Magnoliopsida</taxon>
        <taxon>eudicotyledons</taxon>
        <taxon>Gunneridae</taxon>
        <taxon>Pentapetalae</taxon>
        <taxon>rosids</taxon>
        <taxon>malvids</taxon>
        <taxon>Myrtales</taxon>
        <taxon>Lythraceae</taxon>
        <taxon>Trapa</taxon>
    </lineage>
</organism>
<dbReference type="GO" id="GO:0019722">
    <property type="term" value="P:calcium-mediated signaling"/>
    <property type="evidence" value="ECO:0007669"/>
    <property type="project" value="TreeGrafter"/>
</dbReference>
<keyword evidence="8" id="KW-0472">Membrane</keyword>
<proteinExistence type="inferred from homology"/>
<feature type="transmembrane region" description="Helical" evidence="8">
    <location>
        <begin position="121"/>
        <end position="147"/>
    </location>
</feature>